<organism evidence="3 4">
    <name type="scientific">Abditibacterium utsteinense</name>
    <dbReference type="NCBI Taxonomy" id="1960156"/>
    <lineage>
        <taxon>Bacteria</taxon>
        <taxon>Pseudomonadati</taxon>
        <taxon>Abditibacteriota</taxon>
        <taxon>Abditibacteriia</taxon>
        <taxon>Abditibacteriales</taxon>
        <taxon>Abditibacteriaceae</taxon>
        <taxon>Abditibacterium</taxon>
    </lineage>
</organism>
<dbReference type="EMBL" id="NIGF01000002">
    <property type="protein sequence ID" value="PQV65249.1"/>
    <property type="molecule type" value="Genomic_DNA"/>
</dbReference>
<accession>A0A2S8SWW7</accession>
<feature type="domain" description="NADP-dependent oxidoreductase" evidence="2">
    <location>
        <begin position="16"/>
        <end position="314"/>
    </location>
</feature>
<dbReference type="Proteomes" id="UP000237684">
    <property type="component" value="Unassembled WGS sequence"/>
</dbReference>
<keyword evidence="4" id="KW-1185">Reference proteome</keyword>
<dbReference type="InterPro" id="IPR050523">
    <property type="entry name" value="AKR_Detox_Biosynth"/>
</dbReference>
<dbReference type="AlphaFoldDB" id="A0A2S8SWW7"/>
<dbReference type="OrthoDB" id="9804790at2"/>
<dbReference type="InterPro" id="IPR023210">
    <property type="entry name" value="NADP_OxRdtase_dom"/>
</dbReference>
<dbReference type="RefSeq" id="WP_105482583.1">
    <property type="nucleotide sequence ID" value="NZ_NIGF01000002.1"/>
</dbReference>
<name>A0A2S8SWW7_9BACT</name>
<dbReference type="PANTHER" id="PTHR43364">
    <property type="entry name" value="NADH-SPECIFIC METHYLGLYOXAL REDUCTASE-RELATED"/>
    <property type="match status" value="1"/>
</dbReference>
<comment type="caution">
    <text evidence="3">The sequence shown here is derived from an EMBL/GenBank/DDBJ whole genome shotgun (WGS) entry which is preliminary data.</text>
</comment>
<dbReference type="GO" id="GO:0016491">
    <property type="term" value="F:oxidoreductase activity"/>
    <property type="evidence" value="ECO:0007669"/>
    <property type="project" value="UniProtKB-KW"/>
</dbReference>
<dbReference type="InParanoid" id="A0A2S8SWW7"/>
<gene>
    <name evidence="3" type="ORF">B1R32_102258</name>
</gene>
<dbReference type="Pfam" id="PF00248">
    <property type="entry name" value="Aldo_ket_red"/>
    <property type="match status" value="1"/>
</dbReference>
<dbReference type="CDD" id="cd19082">
    <property type="entry name" value="AKR_AKR10A1_2"/>
    <property type="match status" value="1"/>
</dbReference>
<reference evidence="3 4" key="1">
    <citation type="journal article" date="2018" name="Syst. Appl. Microbiol.">
        <title>Abditibacterium utsteinense sp. nov., the first cultivated member of candidate phylum FBP, isolated from ice-free Antarctic soil samples.</title>
        <authorList>
            <person name="Tahon G."/>
            <person name="Tytgat B."/>
            <person name="Lebbe L."/>
            <person name="Carlier A."/>
            <person name="Willems A."/>
        </authorList>
    </citation>
    <scope>NUCLEOTIDE SEQUENCE [LARGE SCALE GENOMIC DNA]</scope>
    <source>
        <strain evidence="3 4">LMG 29911</strain>
    </source>
</reference>
<dbReference type="GO" id="GO:0005829">
    <property type="term" value="C:cytosol"/>
    <property type="evidence" value="ECO:0007669"/>
    <property type="project" value="TreeGrafter"/>
</dbReference>
<keyword evidence="1" id="KW-0560">Oxidoreductase</keyword>
<proteinExistence type="predicted"/>
<evidence type="ECO:0000313" key="3">
    <source>
        <dbReference type="EMBL" id="PQV65249.1"/>
    </source>
</evidence>
<evidence type="ECO:0000313" key="4">
    <source>
        <dbReference type="Proteomes" id="UP000237684"/>
    </source>
</evidence>
<protein>
    <submittedName>
        <fullName evidence="3">Putative oxidoreductase</fullName>
    </submittedName>
</protein>
<sequence length="315" mass="34635">MNFLNLPRTDLHVSTLCFGTADLGASVDEAQSFELLDQFFEAGGNFLDSAAVYADWTPAGKGSSEKLIGKWRKTRQIEAVIATKGAHPELASMNVSRLSKAEIEADVDASLRNLGAETLDLFYLHRDDVTVDVEEILGCLEELVRAGKIRYYACSNWKWERIEAFQNAAKARGAAGFVASQPLWSLALADLNQGDQTLQQMTAPMRDFHARTQFPAIPYSSQANGYFNKLAEKRELPPTYEGAAVRAANHAQFLNIKELARHSDFSITQIVLGYLLSQPFFVVPIIGCKSAAQLEDSLSAAEVRLTSAQLAILQS</sequence>
<dbReference type="PANTHER" id="PTHR43364:SF4">
    <property type="entry name" value="NAD(P)-LINKED OXIDOREDUCTASE SUPERFAMILY PROTEIN"/>
    <property type="match status" value="1"/>
</dbReference>
<dbReference type="SUPFAM" id="SSF51430">
    <property type="entry name" value="NAD(P)-linked oxidoreductase"/>
    <property type="match status" value="1"/>
</dbReference>
<dbReference type="Gene3D" id="3.20.20.100">
    <property type="entry name" value="NADP-dependent oxidoreductase domain"/>
    <property type="match status" value="1"/>
</dbReference>
<evidence type="ECO:0000259" key="2">
    <source>
        <dbReference type="Pfam" id="PF00248"/>
    </source>
</evidence>
<dbReference type="InterPro" id="IPR036812">
    <property type="entry name" value="NAD(P)_OxRdtase_dom_sf"/>
</dbReference>
<evidence type="ECO:0000256" key="1">
    <source>
        <dbReference type="ARBA" id="ARBA00023002"/>
    </source>
</evidence>